<reference evidence="2 3" key="1">
    <citation type="journal article" date="2019" name="Int. J. Syst. Evol. Microbiol.">
        <title>The Global Catalogue of Microorganisms (GCM) 10K type strain sequencing project: providing services to taxonomists for standard genome sequencing and annotation.</title>
        <authorList>
            <consortium name="The Broad Institute Genomics Platform"/>
            <consortium name="The Broad Institute Genome Sequencing Center for Infectious Disease"/>
            <person name="Wu L."/>
            <person name="Ma J."/>
        </authorList>
    </citation>
    <scope>NUCLEOTIDE SEQUENCE [LARGE SCALE GENOMIC DNA]</scope>
    <source>
        <strain evidence="2 3">JCM 10303</strain>
    </source>
</reference>
<feature type="region of interest" description="Disordered" evidence="1">
    <location>
        <begin position="13"/>
        <end position="50"/>
    </location>
</feature>
<dbReference type="EMBL" id="BAAAGS010000009">
    <property type="protein sequence ID" value="GAA0519485.1"/>
    <property type="molecule type" value="Genomic_DNA"/>
</dbReference>
<evidence type="ECO:0000313" key="2">
    <source>
        <dbReference type="EMBL" id="GAA0519485.1"/>
    </source>
</evidence>
<comment type="caution">
    <text evidence="2">The sequence shown here is derived from an EMBL/GenBank/DDBJ whole genome shotgun (WGS) entry which is preliminary data.</text>
</comment>
<dbReference type="Proteomes" id="UP001500729">
    <property type="component" value="Unassembled WGS sequence"/>
</dbReference>
<evidence type="ECO:0000256" key="1">
    <source>
        <dbReference type="SAM" id="MobiDB-lite"/>
    </source>
</evidence>
<sequence>MRLKAAMGPVCRFGGGSAGLPEHRQPPQVSGRLDRRVSQGSPQVRARWSGEGAVGRPRLVSEGERRVPGARVRESAASVVAVP</sequence>
<proteinExistence type="predicted"/>
<keyword evidence="3" id="KW-1185">Reference proteome</keyword>
<organism evidence="2 3">
    <name type="scientific">Saccharopolyspora erythraea</name>
    <name type="common">Streptomyces erythraeus</name>
    <dbReference type="NCBI Taxonomy" id="1836"/>
    <lineage>
        <taxon>Bacteria</taxon>
        <taxon>Bacillati</taxon>
        <taxon>Actinomycetota</taxon>
        <taxon>Actinomycetes</taxon>
        <taxon>Pseudonocardiales</taxon>
        <taxon>Pseudonocardiaceae</taxon>
        <taxon>Saccharopolyspora</taxon>
    </lineage>
</organism>
<gene>
    <name evidence="2" type="ORF">GCM10009533_18270</name>
</gene>
<name>A0ABN1CJH6_SACER</name>
<accession>A0ABN1CJH6</accession>
<protein>
    <submittedName>
        <fullName evidence="2">Uncharacterized protein</fullName>
    </submittedName>
</protein>
<evidence type="ECO:0000313" key="3">
    <source>
        <dbReference type="Proteomes" id="UP001500729"/>
    </source>
</evidence>